<feature type="transmembrane region" description="Helical" evidence="1">
    <location>
        <begin position="165"/>
        <end position="187"/>
    </location>
</feature>
<proteinExistence type="predicted"/>
<accession>A0ABU0F352</accession>
<dbReference type="Proteomes" id="UP001229651">
    <property type="component" value="Unassembled WGS sequence"/>
</dbReference>
<evidence type="ECO:0000313" key="3">
    <source>
        <dbReference type="Proteomes" id="UP001229651"/>
    </source>
</evidence>
<feature type="transmembrane region" description="Helical" evidence="1">
    <location>
        <begin position="83"/>
        <end position="102"/>
    </location>
</feature>
<dbReference type="RefSeq" id="WP_306996336.1">
    <property type="nucleotide sequence ID" value="NZ_JAUSUT010000001.1"/>
</dbReference>
<comment type="caution">
    <text evidence="2">The sequence shown here is derived from an EMBL/GenBank/DDBJ whole genome shotgun (WGS) entry which is preliminary data.</text>
</comment>
<evidence type="ECO:0000256" key="1">
    <source>
        <dbReference type="SAM" id="Phobius"/>
    </source>
</evidence>
<organism evidence="2 3">
    <name type="scientific">Amycolatopsis thermophila</name>
    <dbReference type="NCBI Taxonomy" id="206084"/>
    <lineage>
        <taxon>Bacteria</taxon>
        <taxon>Bacillati</taxon>
        <taxon>Actinomycetota</taxon>
        <taxon>Actinomycetes</taxon>
        <taxon>Pseudonocardiales</taxon>
        <taxon>Pseudonocardiaceae</taxon>
        <taxon>Amycolatopsis</taxon>
    </lineage>
</organism>
<keyword evidence="1" id="KW-0472">Membrane</keyword>
<dbReference type="PANTHER" id="PTHR34989:SF1">
    <property type="entry name" value="PROTEIN HDED"/>
    <property type="match status" value="1"/>
</dbReference>
<keyword evidence="3" id="KW-1185">Reference proteome</keyword>
<sequence>MAVDQPSGAFRITFGQDMARELQRVTGRWWVVAGLGLATTVLGVLLLANLAAAVGTLAVLVAIALFAEGIDEIVTADRHRTHWPSYLLGAVWIAVGVIALAWPGITLLTLAVVVGIGFIVNGLGQIGASVKFRRSLPMWGLWLALGAITLLIGVLALVWPGLTILTLAIWLGVALVARGVGALWFGLQLHQVHRGGHRAAQA</sequence>
<feature type="transmembrane region" description="Helical" evidence="1">
    <location>
        <begin position="53"/>
        <end position="71"/>
    </location>
</feature>
<keyword evidence="1" id="KW-1133">Transmembrane helix</keyword>
<gene>
    <name evidence="2" type="ORF">FB470_005585</name>
</gene>
<feature type="transmembrane region" description="Helical" evidence="1">
    <location>
        <begin position="139"/>
        <end position="159"/>
    </location>
</feature>
<dbReference type="PANTHER" id="PTHR34989">
    <property type="entry name" value="PROTEIN HDED"/>
    <property type="match status" value="1"/>
</dbReference>
<dbReference type="InterPro" id="IPR005325">
    <property type="entry name" value="DUF308_memb"/>
</dbReference>
<protein>
    <submittedName>
        <fullName evidence="2">Uncharacterized membrane protein HdeD (DUF308 family)</fullName>
    </submittedName>
</protein>
<evidence type="ECO:0000313" key="2">
    <source>
        <dbReference type="EMBL" id="MDQ0381591.1"/>
    </source>
</evidence>
<feature type="transmembrane region" description="Helical" evidence="1">
    <location>
        <begin position="29"/>
        <end position="47"/>
    </location>
</feature>
<name>A0ABU0F352_9PSEU</name>
<feature type="transmembrane region" description="Helical" evidence="1">
    <location>
        <begin position="108"/>
        <end position="127"/>
    </location>
</feature>
<reference evidence="2 3" key="1">
    <citation type="submission" date="2023-07" db="EMBL/GenBank/DDBJ databases">
        <title>Sequencing the genomes of 1000 actinobacteria strains.</title>
        <authorList>
            <person name="Klenk H.-P."/>
        </authorList>
    </citation>
    <scope>NUCLEOTIDE SEQUENCE [LARGE SCALE GENOMIC DNA]</scope>
    <source>
        <strain evidence="2 3">DSM 45805</strain>
    </source>
</reference>
<dbReference type="InterPro" id="IPR052712">
    <property type="entry name" value="Acid_resist_chaperone_HdeD"/>
</dbReference>
<dbReference type="Pfam" id="PF03729">
    <property type="entry name" value="DUF308"/>
    <property type="match status" value="2"/>
</dbReference>
<keyword evidence="1" id="KW-0812">Transmembrane</keyword>
<dbReference type="EMBL" id="JAUSUT010000001">
    <property type="protein sequence ID" value="MDQ0381591.1"/>
    <property type="molecule type" value="Genomic_DNA"/>
</dbReference>